<accession>A0AAX0YWI8</accession>
<dbReference type="PANTHER" id="PTHR37422">
    <property type="entry name" value="TEICHURONIC ACID BIOSYNTHESIS PROTEIN TUAE"/>
    <property type="match status" value="1"/>
</dbReference>
<feature type="transmembrane region" description="Helical" evidence="5">
    <location>
        <begin position="120"/>
        <end position="138"/>
    </location>
</feature>
<dbReference type="GO" id="GO:0016874">
    <property type="term" value="F:ligase activity"/>
    <property type="evidence" value="ECO:0007669"/>
    <property type="project" value="UniProtKB-KW"/>
</dbReference>
<feature type="domain" description="O-antigen ligase-related" evidence="6">
    <location>
        <begin position="85"/>
        <end position="222"/>
    </location>
</feature>
<gene>
    <name evidence="7" type="ORF">C0W53_10400</name>
</gene>
<reference evidence="7 8" key="1">
    <citation type="submission" date="2018-01" db="EMBL/GenBank/DDBJ databases">
        <title>Whole genome sequencing of Histamine producing bacteria.</title>
        <authorList>
            <person name="Butler K."/>
        </authorList>
    </citation>
    <scope>NUCLEOTIDE SEQUENCE [LARGE SCALE GENOMIC DNA]</scope>
    <source>
        <strain evidence="7 8">A1-4</strain>
    </source>
</reference>
<keyword evidence="2 5" id="KW-0812">Transmembrane</keyword>
<evidence type="ECO:0000256" key="4">
    <source>
        <dbReference type="ARBA" id="ARBA00023136"/>
    </source>
</evidence>
<dbReference type="Pfam" id="PF04932">
    <property type="entry name" value="Wzy_C"/>
    <property type="match status" value="1"/>
</dbReference>
<keyword evidence="4 5" id="KW-0472">Membrane</keyword>
<organism evidence="7 8">
    <name type="scientific">Photobacterium kishitanii</name>
    <dbReference type="NCBI Taxonomy" id="318456"/>
    <lineage>
        <taxon>Bacteria</taxon>
        <taxon>Pseudomonadati</taxon>
        <taxon>Pseudomonadota</taxon>
        <taxon>Gammaproteobacteria</taxon>
        <taxon>Vibrionales</taxon>
        <taxon>Vibrionaceae</taxon>
        <taxon>Photobacterium</taxon>
    </lineage>
</organism>
<comment type="subcellular location">
    <subcellularLocation>
        <location evidence="1">Membrane</location>
        <topology evidence="1">Multi-pass membrane protein</topology>
    </subcellularLocation>
</comment>
<dbReference type="InterPro" id="IPR007016">
    <property type="entry name" value="O-antigen_ligase-rel_domated"/>
</dbReference>
<comment type="caution">
    <text evidence="7">The sequence shown here is derived from an EMBL/GenBank/DDBJ whole genome shotgun (WGS) entry which is preliminary data.</text>
</comment>
<feature type="transmembrane region" description="Helical" evidence="5">
    <location>
        <begin position="15"/>
        <end position="35"/>
    </location>
</feature>
<dbReference type="EMBL" id="PYOZ01000005">
    <property type="protein sequence ID" value="PSX44981.1"/>
    <property type="molecule type" value="Genomic_DNA"/>
</dbReference>
<keyword evidence="3 5" id="KW-1133">Transmembrane helix</keyword>
<dbReference type="GO" id="GO:0016020">
    <property type="term" value="C:membrane"/>
    <property type="evidence" value="ECO:0007669"/>
    <property type="project" value="UniProtKB-SubCell"/>
</dbReference>
<keyword evidence="7" id="KW-0436">Ligase</keyword>
<evidence type="ECO:0000256" key="3">
    <source>
        <dbReference type="ARBA" id="ARBA00022989"/>
    </source>
</evidence>
<evidence type="ECO:0000256" key="5">
    <source>
        <dbReference type="SAM" id="Phobius"/>
    </source>
</evidence>
<feature type="transmembrane region" description="Helical" evidence="5">
    <location>
        <begin position="206"/>
        <end position="229"/>
    </location>
</feature>
<feature type="transmembrane region" description="Helical" evidence="5">
    <location>
        <begin position="56"/>
        <end position="75"/>
    </location>
</feature>
<evidence type="ECO:0000256" key="1">
    <source>
        <dbReference type="ARBA" id="ARBA00004141"/>
    </source>
</evidence>
<dbReference type="Proteomes" id="UP000240728">
    <property type="component" value="Unassembled WGS sequence"/>
</dbReference>
<evidence type="ECO:0000259" key="6">
    <source>
        <dbReference type="Pfam" id="PF04932"/>
    </source>
</evidence>
<sequence>MVSVCQVKFVKCFSAVNFIICFFSILSFINVLNIPELIYSRSGSERIYGLIGNPNYFAYMIFINIILINIYKEYFSKYKFIIYQLILTFAVIFSLSRGVLIGLFFFYLLINVRALTIKKISLFICVVCVLFSVVNFSVDSDMIINTINYRIDNLINGDGSGRFDIWAIGFESISSHLDKIITGVGPNMFGTYAHSLGLNNTTHNSFLRLFFELGIFGFGLFFVMMGYFFKKIECISLNMKIAIAVGVSFSWLSNDFILNKETWVLLAMLVSYDTLKREEYN</sequence>
<feature type="transmembrane region" description="Helical" evidence="5">
    <location>
        <begin position="81"/>
        <end position="108"/>
    </location>
</feature>
<evidence type="ECO:0000313" key="7">
    <source>
        <dbReference type="EMBL" id="PSX44981.1"/>
    </source>
</evidence>
<name>A0AAX0YWI8_9GAMM</name>
<evidence type="ECO:0000313" key="8">
    <source>
        <dbReference type="Proteomes" id="UP000240728"/>
    </source>
</evidence>
<evidence type="ECO:0000256" key="2">
    <source>
        <dbReference type="ARBA" id="ARBA00022692"/>
    </source>
</evidence>
<dbReference type="InterPro" id="IPR051533">
    <property type="entry name" value="WaaL-like"/>
</dbReference>
<keyword evidence="8" id="KW-1185">Reference proteome</keyword>
<dbReference type="AlphaFoldDB" id="A0AAX0YWI8"/>
<proteinExistence type="predicted"/>
<dbReference type="RefSeq" id="WP_045067250.1">
    <property type="nucleotide sequence ID" value="NZ_JZTB01000016.1"/>
</dbReference>
<dbReference type="PANTHER" id="PTHR37422:SF13">
    <property type="entry name" value="LIPOPOLYSACCHARIDE BIOSYNTHESIS PROTEIN PA4999-RELATED"/>
    <property type="match status" value="1"/>
</dbReference>
<protein>
    <submittedName>
        <fullName evidence="7">O-antigen ligase domain-containing protein</fullName>
    </submittedName>
</protein>